<evidence type="ECO:0000313" key="2">
    <source>
        <dbReference type="Proteomes" id="UP001057402"/>
    </source>
</evidence>
<sequence>MKGAWKSTGRPSLTGFAEVKDAVAVRDWVHENVGVQSQLKNKLISALGRVEMHLIEGAGHFQMEGPGYE</sequence>
<organism evidence="1 2">
    <name type="scientific">Melastoma candidum</name>
    <dbReference type="NCBI Taxonomy" id="119954"/>
    <lineage>
        <taxon>Eukaryota</taxon>
        <taxon>Viridiplantae</taxon>
        <taxon>Streptophyta</taxon>
        <taxon>Embryophyta</taxon>
        <taxon>Tracheophyta</taxon>
        <taxon>Spermatophyta</taxon>
        <taxon>Magnoliopsida</taxon>
        <taxon>eudicotyledons</taxon>
        <taxon>Gunneridae</taxon>
        <taxon>Pentapetalae</taxon>
        <taxon>rosids</taxon>
        <taxon>malvids</taxon>
        <taxon>Myrtales</taxon>
        <taxon>Melastomataceae</taxon>
        <taxon>Melastomatoideae</taxon>
        <taxon>Melastomateae</taxon>
        <taxon>Melastoma</taxon>
    </lineage>
</organism>
<keyword evidence="2" id="KW-1185">Reference proteome</keyword>
<accession>A0ACB9R4A6</accession>
<evidence type="ECO:0000313" key="1">
    <source>
        <dbReference type="EMBL" id="KAI4373694.1"/>
    </source>
</evidence>
<name>A0ACB9R4A6_9MYRT</name>
<protein>
    <submittedName>
        <fullName evidence="1">Uncharacterized protein</fullName>
    </submittedName>
</protein>
<dbReference type="Proteomes" id="UP001057402">
    <property type="component" value="Chromosome 4"/>
</dbReference>
<reference evidence="2" key="1">
    <citation type="journal article" date="2023" name="Front. Plant Sci.">
        <title>Chromosomal-level genome assembly of Melastoma candidum provides insights into trichome evolution.</title>
        <authorList>
            <person name="Zhong Y."/>
            <person name="Wu W."/>
            <person name="Sun C."/>
            <person name="Zou P."/>
            <person name="Liu Y."/>
            <person name="Dai S."/>
            <person name="Zhou R."/>
        </authorList>
    </citation>
    <scope>NUCLEOTIDE SEQUENCE [LARGE SCALE GENOMIC DNA]</scope>
</reference>
<gene>
    <name evidence="1" type="ORF">MLD38_011791</name>
</gene>
<comment type="caution">
    <text evidence="1">The sequence shown here is derived from an EMBL/GenBank/DDBJ whole genome shotgun (WGS) entry which is preliminary data.</text>
</comment>
<proteinExistence type="predicted"/>
<dbReference type="EMBL" id="CM042883">
    <property type="protein sequence ID" value="KAI4373694.1"/>
    <property type="molecule type" value="Genomic_DNA"/>
</dbReference>